<gene>
    <name evidence="1" type="ORF">MFU01_32540</name>
    <name evidence="2" type="ORF">SAMN05443572_106358</name>
</gene>
<dbReference type="EMBL" id="BJXR01000027">
    <property type="protein sequence ID" value="GEN08217.1"/>
    <property type="molecule type" value="Genomic_DNA"/>
</dbReference>
<keyword evidence="3" id="KW-1185">Reference proteome</keyword>
<dbReference type="PROSITE" id="PS51257">
    <property type="entry name" value="PROKAR_LIPOPROTEIN"/>
    <property type="match status" value="1"/>
</dbReference>
<dbReference type="RefSeq" id="WP_143097246.1">
    <property type="nucleotide sequence ID" value="NZ_BJXR01000027.1"/>
</dbReference>
<reference evidence="2 3" key="1">
    <citation type="submission" date="2016-10" db="EMBL/GenBank/DDBJ databases">
        <authorList>
            <person name="Varghese N."/>
            <person name="Submissions S."/>
        </authorList>
    </citation>
    <scope>NUCLEOTIDE SEQUENCE [LARGE SCALE GENOMIC DNA]</scope>
    <source>
        <strain evidence="2 3">DSM 16525</strain>
    </source>
</reference>
<evidence type="ECO:0008006" key="5">
    <source>
        <dbReference type="Google" id="ProtNLM"/>
    </source>
</evidence>
<name>A0A511T2V2_MYXFU</name>
<accession>A0A511T2V2</accession>
<evidence type="ECO:0000313" key="2">
    <source>
        <dbReference type="EMBL" id="SEU22050.1"/>
    </source>
</evidence>
<dbReference type="EMBL" id="FOIB01000006">
    <property type="protein sequence ID" value="SEU22050.1"/>
    <property type="molecule type" value="Genomic_DNA"/>
</dbReference>
<sequence length="114" mass="11868">MNTLGRLAAMCGLLALVGCGPEAPVAETSEETVTSMAGGRVPPPICPEVMPPLCEDGDLYPIYSGTCLIGFECVPRAAKANCPQIVYPGPGFCEFGTITPVYSGGCLVRYTCTM</sequence>
<dbReference type="Proteomes" id="UP000321514">
    <property type="component" value="Unassembled WGS sequence"/>
</dbReference>
<dbReference type="AlphaFoldDB" id="A0A511T2V2"/>
<comment type="caution">
    <text evidence="1">The sequence shown here is derived from an EMBL/GenBank/DDBJ whole genome shotgun (WGS) entry which is preliminary data.</text>
</comment>
<dbReference type="STRING" id="1334629.MFUL124B02_29570"/>
<protein>
    <recommendedName>
        <fullName evidence="5">Lipoprotein</fullName>
    </recommendedName>
</protein>
<evidence type="ECO:0000313" key="4">
    <source>
        <dbReference type="Proteomes" id="UP000321514"/>
    </source>
</evidence>
<proteinExistence type="predicted"/>
<evidence type="ECO:0000313" key="3">
    <source>
        <dbReference type="Proteomes" id="UP000183760"/>
    </source>
</evidence>
<dbReference type="OrthoDB" id="9933436at2"/>
<evidence type="ECO:0000313" key="1">
    <source>
        <dbReference type="EMBL" id="GEN08217.1"/>
    </source>
</evidence>
<organism evidence="1 4">
    <name type="scientific">Myxococcus fulvus</name>
    <dbReference type="NCBI Taxonomy" id="33"/>
    <lineage>
        <taxon>Bacteria</taxon>
        <taxon>Pseudomonadati</taxon>
        <taxon>Myxococcota</taxon>
        <taxon>Myxococcia</taxon>
        <taxon>Myxococcales</taxon>
        <taxon>Cystobacterineae</taxon>
        <taxon>Myxococcaceae</taxon>
        <taxon>Myxococcus</taxon>
    </lineage>
</organism>
<dbReference type="Proteomes" id="UP000183760">
    <property type="component" value="Unassembled WGS sequence"/>
</dbReference>
<reference evidence="1 4" key="2">
    <citation type="submission" date="2019-07" db="EMBL/GenBank/DDBJ databases">
        <title>Whole genome shotgun sequence of Myxococcus fulvus NBRC 100333.</title>
        <authorList>
            <person name="Hosoyama A."/>
            <person name="Uohara A."/>
            <person name="Ohji S."/>
            <person name="Ichikawa N."/>
        </authorList>
    </citation>
    <scope>NUCLEOTIDE SEQUENCE [LARGE SCALE GENOMIC DNA]</scope>
    <source>
        <strain evidence="1 4">NBRC 100333</strain>
    </source>
</reference>